<accession>A0A9X1I4J7</accession>
<dbReference type="RefSeq" id="WP_226544806.1">
    <property type="nucleotide sequence ID" value="NZ_JAJAPW010000026.1"/>
</dbReference>
<comment type="caution">
    <text evidence="1">The sequence shown here is derived from an EMBL/GenBank/DDBJ whole genome shotgun (WGS) entry which is preliminary data.</text>
</comment>
<evidence type="ECO:0000313" key="2">
    <source>
        <dbReference type="Proteomes" id="UP001139199"/>
    </source>
</evidence>
<organism evidence="1 2">
    <name type="scientific">Neotamlana laminarinivorans</name>
    <dbReference type="NCBI Taxonomy" id="2883124"/>
    <lineage>
        <taxon>Bacteria</taxon>
        <taxon>Pseudomonadati</taxon>
        <taxon>Bacteroidota</taxon>
        <taxon>Flavobacteriia</taxon>
        <taxon>Flavobacteriales</taxon>
        <taxon>Flavobacteriaceae</taxon>
        <taxon>Neotamlana</taxon>
    </lineage>
</organism>
<evidence type="ECO:0000313" key="1">
    <source>
        <dbReference type="EMBL" id="MCB4800332.1"/>
    </source>
</evidence>
<dbReference type="EMBL" id="JAJAPW010000026">
    <property type="protein sequence ID" value="MCB4800332.1"/>
    <property type="molecule type" value="Genomic_DNA"/>
</dbReference>
<sequence length="145" mass="17311">RCIQCAPMKSKRKNYKLWFYSEKHLEDIATELHNEKLIGEYYYDYENVYEWIEAQLIDSSFEFNISRKHSYWNDYEEGSAEQQAENLKEPITIMLMFDSKEPSDIIIEETAKQINLILTCPVYLGTKNYLGGDDYEYIKTKEIIC</sequence>
<dbReference type="AlphaFoldDB" id="A0A9X1I4J7"/>
<dbReference type="Proteomes" id="UP001139199">
    <property type="component" value="Unassembled WGS sequence"/>
</dbReference>
<reference evidence="1" key="1">
    <citation type="submission" date="2021-10" db="EMBL/GenBank/DDBJ databases">
        <title>Tamlana sargassums sp. nov., and Tamlana laminarinivorans sp. nov., two new bacteria isolated from the brown alga.</title>
        <authorList>
            <person name="Li J."/>
        </authorList>
    </citation>
    <scope>NUCLEOTIDE SEQUENCE</scope>
    <source>
        <strain evidence="1">PT2-4</strain>
    </source>
</reference>
<keyword evidence="2" id="KW-1185">Reference proteome</keyword>
<proteinExistence type="predicted"/>
<name>A0A9X1I4J7_9FLAO</name>
<feature type="non-terminal residue" evidence="1">
    <location>
        <position position="1"/>
    </location>
</feature>
<protein>
    <submittedName>
        <fullName evidence="1">Uncharacterized protein</fullName>
    </submittedName>
</protein>
<gene>
    <name evidence="1" type="ORF">LG649_15905</name>
</gene>